<evidence type="ECO:0000313" key="2">
    <source>
        <dbReference type="EMBL" id="KAK3802682.1"/>
    </source>
</evidence>
<comment type="caution">
    <text evidence="2">The sequence shown here is derived from an EMBL/GenBank/DDBJ whole genome shotgun (WGS) entry which is preliminary data.</text>
</comment>
<gene>
    <name evidence="2" type="ORF">RRG08_001945</name>
</gene>
<accession>A0AAE1ED96</accession>
<dbReference type="Proteomes" id="UP001283361">
    <property type="component" value="Unassembled WGS sequence"/>
</dbReference>
<evidence type="ECO:0000313" key="3">
    <source>
        <dbReference type="Proteomes" id="UP001283361"/>
    </source>
</evidence>
<keyword evidence="3" id="KW-1185">Reference proteome</keyword>
<proteinExistence type="predicted"/>
<sequence length="71" mass="8051">MEVLQSAPDLGETGRTQPRTGREDTAREGERDREGEWSVCSTDLILEQNEACLRGQADMYLTRLGQKKYFG</sequence>
<dbReference type="EMBL" id="JAWDGP010000218">
    <property type="protein sequence ID" value="KAK3802682.1"/>
    <property type="molecule type" value="Genomic_DNA"/>
</dbReference>
<feature type="compositionally biased region" description="Basic and acidic residues" evidence="1">
    <location>
        <begin position="20"/>
        <end position="36"/>
    </location>
</feature>
<protein>
    <submittedName>
        <fullName evidence="2">Uncharacterized protein</fullName>
    </submittedName>
</protein>
<reference evidence="2" key="1">
    <citation type="journal article" date="2023" name="G3 (Bethesda)">
        <title>A reference genome for the long-term kleptoplast-retaining sea slug Elysia crispata morphotype clarki.</title>
        <authorList>
            <person name="Eastman K.E."/>
            <person name="Pendleton A.L."/>
            <person name="Shaikh M.A."/>
            <person name="Suttiyut T."/>
            <person name="Ogas R."/>
            <person name="Tomko P."/>
            <person name="Gavelis G."/>
            <person name="Widhalm J.R."/>
            <person name="Wisecaver J.H."/>
        </authorList>
    </citation>
    <scope>NUCLEOTIDE SEQUENCE</scope>
    <source>
        <strain evidence="2">ECLA1</strain>
    </source>
</reference>
<feature type="region of interest" description="Disordered" evidence="1">
    <location>
        <begin position="1"/>
        <end position="37"/>
    </location>
</feature>
<name>A0AAE1ED96_9GAST</name>
<evidence type="ECO:0000256" key="1">
    <source>
        <dbReference type="SAM" id="MobiDB-lite"/>
    </source>
</evidence>
<organism evidence="2 3">
    <name type="scientific">Elysia crispata</name>
    <name type="common">lettuce slug</name>
    <dbReference type="NCBI Taxonomy" id="231223"/>
    <lineage>
        <taxon>Eukaryota</taxon>
        <taxon>Metazoa</taxon>
        <taxon>Spiralia</taxon>
        <taxon>Lophotrochozoa</taxon>
        <taxon>Mollusca</taxon>
        <taxon>Gastropoda</taxon>
        <taxon>Heterobranchia</taxon>
        <taxon>Euthyneura</taxon>
        <taxon>Panpulmonata</taxon>
        <taxon>Sacoglossa</taxon>
        <taxon>Placobranchoidea</taxon>
        <taxon>Plakobranchidae</taxon>
        <taxon>Elysia</taxon>
    </lineage>
</organism>
<dbReference type="AlphaFoldDB" id="A0AAE1ED96"/>